<accession>A0AAV1IE02</accession>
<reference evidence="3 4" key="1">
    <citation type="submission" date="2023-10" db="EMBL/GenBank/DDBJ databases">
        <authorList>
            <person name="Maclean D."/>
            <person name="Macfadyen A."/>
        </authorList>
    </citation>
    <scope>NUCLEOTIDE SEQUENCE [LARGE SCALE GENOMIC DNA]</scope>
</reference>
<feature type="compositionally biased region" description="Basic and acidic residues" evidence="1">
    <location>
        <begin position="73"/>
        <end position="90"/>
    </location>
</feature>
<organism evidence="3 4">
    <name type="scientific">Coccomyxa viridis</name>
    <dbReference type="NCBI Taxonomy" id="1274662"/>
    <lineage>
        <taxon>Eukaryota</taxon>
        <taxon>Viridiplantae</taxon>
        <taxon>Chlorophyta</taxon>
        <taxon>core chlorophytes</taxon>
        <taxon>Trebouxiophyceae</taxon>
        <taxon>Trebouxiophyceae incertae sedis</taxon>
        <taxon>Coccomyxaceae</taxon>
        <taxon>Coccomyxa</taxon>
    </lineage>
</organism>
<dbReference type="EMBL" id="CAUYUE010000012">
    <property type="protein sequence ID" value="CAK0785596.1"/>
    <property type="molecule type" value="Genomic_DNA"/>
</dbReference>
<dbReference type="SUPFAM" id="SSF51735">
    <property type="entry name" value="NAD(P)-binding Rossmann-fold domains"/>
    <property type="match status" value="1"/>
</dbReference>
<evidence type="ECO:0000313" key="3">
    <source>
        <dbReference type="EMBL" id="CAK0785596.1"/>
    </source>
</evidence>
<dbReference type="Pfam" id="PF13460">
    <property type="entry name" value="NAD_binding_10"/>
    <property type="match status" value="1"/>
</dbReference>
<feature type="region of interest" description="Disordered" evidence="1">
    <location>
        <begin position="8"/>
        <end position="34"/>
    </location>
</feature>
<evidence type="ECO:0000313" key="4">
    <source>
        <dbReference type="Proteomes" id="UP001314263"/>
    </source>
</evidence>
<evidence type="ECO:0000259" key="2">
    <source>
        <dbReference type="Pfam" id="PF13460"/>
    </source>
</evidence>
<protein>
    <recommendedName>
        <fullName evidence="2">NAD(P)-binding domain-containing protein</fullName>
    </recommendedName>
</protein>
<feature type="compositionally biased region" description="Polar residues" evidence="1">
    <location>
        <begin position="13"/>
        <end position="30"/>
    </location>
</feature>
<evidence type="ECO:0000256" key="1">
    <source>
        <dbReference type="SAM" id="MobiDB-lite"/>
    </source>
</evidence>
<feature type="domain" description="NAD(P)-binding" evidence="2">
    <location>
        <begin position="116"/>
        <end position="282"/>
    </location>
</feature>
<dbReference type="Proteomes" id="UP001314263">
    <property type="component" value="Unassembled WGS sequence"/>
</dbReference>
<proteinExistence type="predicted"/>
<name>A0AAV1IE02_9CHLO</name>
<dbReference type="AlphaFoldDB" id="A0AAV1IE02"/>
<keyword evidence="4" id="KW-1185">Reference proteome</keyword>
<feature type="region of interest" description="Disordered" evidence="1">
    <location>
        <begin position="73"/>
        <end position="104"/>
    </location>
</feature>
<sequence length="316" mass="33971">MRLLLPLLPPSSCYRTRNPQNASLDTSQSAHPIAKLSPRGRSTFAQRKHVITCGFGDELLDYITAGPKLRKWYGEGERMPTDGGDPRDDLQPESSSQGDEDTSRTAILVTDADNPTAEQVVLQLILARQEVKVMVKDVSTAITAYGSYIAPIQGNTGNGQALQSALRGVKAVVCTGHLGDLLRAAEQQSVEHLIVVSSAGSSAGGFSLDTFMDAEASAQRSRSREEAVSSCRVPHTLVQVGRIRDVPGGQQAIAISQDEDVAAGEVCREDLARVLVECLQHPPKKALVFQVQNRPQSDSSEDLASQMSRLQEAVAV</sequence>
<dbReference type="Gene3D" id="3.40.50.720">
    <property type="entry name" value="NAD(P)-binding Rossmann-like Domain"/>
    <property type="match status" value="1"/>
</dbReference>
<dbReference type="PANTHER" id="PTHR47869:SF2">
    <property type="entry name" value="OS03G0410700 PROTEIN"/>
    <property type="match status" value="1"/>
</dbReference>
<dbReference type="PANTHER" id="PTHR47869">
    <property type="entry name" value="OS03G0410700 PROTEIN"/>
    <property type="match status" value="1"/>
</dbReference>
<comment type="caution">
    <text evidence="3">The sequence shown here is derived from an EMBL/GenBank/DDBJ whole genome shotgun (WGS) entry which is preliminary data.</text>
</comment>
<gene>
    <name evidence="3" type="ORF">CVIRNUC_008806</name>
</gene>
<dbReference type="InterPro" id="IPR016040">
    <property type="entry name" value="NAD(P)-bd_dom"/>
</dbReference>
<dbReference type="InterPro" id="IPR036291">
    <property type="entry name" value="NAD(P)-bd_dom_sf"/>
</dbReference>